<dbReference type="InterPro" id="IPR014722">
    <property type="entry name" value="Rib_uL2_dom2"/>
</dbReference>
<dbReference type="InterPro" id="IPR005880">
    <property type="entry name" value="Ribosomal_uL2_bac/org-type"/>
</dbReference>
<dbReference type="InterPro" id="IPR022671">
    <property type="entry name" value="Ribosomal_uL2_CS"/>
</dbReference>
<dbReference type="GO" id="GO:0019843">
    <property type="term" value="F:rRNA binding"/>
    <property type="evidence" value="ECO:0007669"/>
    <property type="project" value="UniProtKB-UniRule"/>
</dbReference>
<comment type="subunit">
    <text evidence="7">Part of the 50S ribosomal subunit. Forms a bridge to the 30S subunit in the 70S ribosome.</text>
</comment>
<dbReference type="PANTHER" id="PTHR13691">
    <property type="entry name" value="RIBOSOMAL PROTEIN L2"/>
    <property type="match status" value="1"/>
</dbReference>
<evidence type="ECO:0000256" key="6">
    <source>
        <dbReference type="ARBA" id="ARBA00035242"/>
    </source>
</evidence>
<dbReference type="Gene3D" id="2.30.30.30">
    <property type="match status" value="1"/>
</dbReference>
<comment type="similarity">
    <text evidence="1 7">Belongs to the universal ribosomal protein uL2 family.</text>
</comment>
<dbReference type="SUPFAM" id="SSF50249">
    <property type="entry name" value="Nucleic acid-binding proteins"/>
    <property type="match status" value="1"/>
</dbReference>
<dbReference type="SMART" id="SM01382">
    <property type="entry name" value="Ribosomal_L2_C"/>
    <property type="match status" value="1"/>
</dbReference>
<dbReference type="EMBL" id="SGIS01000011">
    <property type="protein sequence ID" value="RZF64786.1"/>
    <property type="molecule type" value="Genomic_DNA"/>
</dbReference>
<organism evidence="11 12">
    <name type="scientific">Sphingomonas populi</name>
    <dbReference type="NCBI Taxonomy" id="2484750"/>
    <lineage>
        <taxon>Bacteria</taxon>
        <taxon>Pseudomonadati</taxon>
        <taxon>Pseudomonadota</taxon>
        <taxon>Alphaproteobacteria</taxon>
        <taxon>Sphingomonadales</taxon>
        <taxon>Sphingomonadaceae</taxon>
        <taxon>Sphingomonas</taxon>
    </lineage>
</organism>
<dbReference type="InterPro" id="IPR022666">
    <property type="entry name" value="Ribosomal_uL2_RNA-bd_dom"/>
</dbReference>
<dbReference type="InterPro" id="IPR022669">
    <property type="entry name" value="Ribosomal_uL2_C"/>
</dbReference>
<dbReference type="PANTHER" id="PTHR13691:SF5">
    <property type="entry name" value="LARGE RIBOSOMAL SUBUNIT PROTEIN UL2M"/>
    <property type="match status" value="1"/>
</dbReference>
<accession>A0A4Q6Y6F3</accession>
<dbReference type="InterPro" id="IPR012340">
    <property type="entry name" value="NA-bd_OB-fold"/>
</dbReference>
<comment type="function">
    <text evidence="7">One of the primary rRNA binding proteins. Required for association of the 30S and 50S subunits to form the 70S ribosome, for tRNA binding and peptide bond formation. It has been suggested to have peptidyltransferase activity; this is somewhat controversial. Makes several contacts with the 16S rRNA in the 70S ribosome.</text>
</comment>
<sequence length="284" mass="30783">MALKHYNPTSPARRGLILVDRSGLHKGGPVKALTEGKRKTGGRNNKGHVTSRGIAGGHKQRYRIIDFKRRLWDVEGTVERIEYDPNRTAFIALVNYAADAEGKVVQAYIIAPQRLAVGDKVIAGKKTDVKPGNAMELGQIPVGTIVHNVEMKPGKGGQLARSAGTYVQVVGRDKGMVMVRLNSGEQRYIHAGCMATIGAVSNPDNGNTNLAKAGRNRWLGKRPLTRGVAKNPVDHPHGGGEGRTSGGRHPVTPWGKPTKGARTRHNKSTDKMIIRSRHSTKRKG</sequence>
<dbReference type="SMART" id="SM01383">
    <property type="entry name" value="Ribosomal_L2"/>
    <property type="match status" value="1"/>
</dbReference>
<dbReference type="FunFam" id="4.10.950.10:FF:000001">
    <property type="entry name" value="50S ribosomal protein L2"/>
    <property type="match status" value="1"/>
</dbReference>
<dbReference type="InterPro" id="IPR008991">
    <property type="entry name" value="Translation_prot_SH3-like_sf"/>
</dbReference>
<evidence type="ECO:0000256" key="5">
    <source>
        <dbReference type="ARBA" id="ARBA00023274"/>
    </source>
</evidence>
<dbReference type="Gene3D" id="2.40.50.140">
    <property type="entry name" value="Nucleic acid-binding proteins"/>
    <property type="match status" value="1"/>
</dbReference>
<dbReference type="InterPro" id="IPR014726">
    <property type="entry name" value="Ribosomal_uL2_dom3"/>
</dbReference>
<evidence type="ECO:0000259" key="10">
    <source>
        <dbReference type="SMART" id="SM01383"/>
    </source>
</evidence>
<evidence type="ECO:0000256" key="2">
    <source>
        <dbReference type="ARBA" id="ARBA00022730"/>
    </source>
</evidence>
<dbReference type="GO" id="GO:0015934">
    <property type="term" value="C:large ribosomal subunit"/>
    <property type="evidence" value="ECO:0007669"/>
    <property type="project" value="InterPro"/>
</dbReference>
<evidence type="ECO:0000256" key="7">
    <source>
        <dbReference type="HAMAP-Rule" id="MF_01320"/>
    </source>
</evidence>
<protein>
    <recommendedName>
        <fullName evidence="6 7">Large ribosomal subunit protein uL2</fullName>
    </recommendedName>
</protein>
<dbReference type="GO" id="GO:0003735">
    <property type="term" value="F:structural constituent of ribosome"/>
    <property type="evidence" value="ECO:0007669"/>
    <property type="project" value="InterPro"/>
</dbReference>
<proteinExistence type="inferred from homology"/>
<feature type="region of interest" description="Disordered" evidence="8">
    <location>
        <begin position="28"/>
        <end position="53"/>
    </location>
</feature>
<comment type="caution">
    <text evidence="11">The sequence shown here is derived from an EMBL/GenBank/DDBJ whole genome shotgun (WGS) entry which is preliminary data.</text>
</comment>
<dbReference type="Proteomes" id="UP000292085">
    <property type="component" value="Unassembled WGS sequence"/>
</dbReference>
<feature type="domain" description="Large ribosomal subunit protein uL2 RNA-binding" evidence="10">
    <location>
        <begin position="42"/>
        <end position="123"/>
    </location>
</feature>
<evidence type="ECO:0000313" key="11">
    <source>
        <dbReference type="EMBL" id="RZF64786.1"/>
    </source>
</evidence>
<name>A0A4Q6Y6F3_9SPHN</name>
<keyword evidence="5 7" id="KW-0687">Ribonucleoprotein</keyword>
<dbReference type="OrthoDB" id="9778722at2"/>
<dbReference type="PROSITE" id="PS00467">
    <property type="entry name" value="RIBOSOMAL_L2"/>
    <property type="match status" value="1"/>
</dbReference>
<feature type="domain" description="Large ribosomal subunit protein uL2 C-terminal" evidence="9">
    <location>
        <begin position="129"/>
        <end position="257"/>
    </location>
</feature>
<dbReference type="RefSeq" id="WP_130156695.1">
    <property type="nucleotide sequence ID" value="NZ_SGIS01000011.1"/>
</dbReference>
<dbReference type="PIRSF" id="PIRSF002158">
    <property type="entry name" value="Ribosomal_L2"/>
    <property type="match status" value="1"/>
</dbReference>
<evidence type="ECO:0000256" key="4">
    <source>
        <dbReference type="ARBA" id="ARBA00022980"/>
    </source>
</evidence>
<reference evidence="11 12" key="1">
    <citation type="submission" date="2019-02" db="EMBL/GenBank/DDBJ databases">
        <authorList>
            <person name="Li Y."/>
        </authorList>
    </citation>
    <scope>NUCLEOTIDE SEQUENCE [LARGE SCALE GENOMIC DNA]</scope>
    <source>
        <strain evidence="11 12">3-7</strain>
    </source>
</reference>
<feature type="compositionally biased region" description="Basic residues" evidence="8">
    <location>
        <begin position="274"/>
        <end position="284"/>
    </location>
</feature>
<keyword evidence="3 7" id="KW-0694">RNA-binding</keyword>
<gene>
    <name evidence="7" type="primary">rplB</name>
    <name evidence="11" type="ORF">EWE75_09220</name>
</gene>
<dbReference type="NCBIfam" id="TIGR01171">
    <property type="entry name" value="rplB_bact"/>
    <property type="match status" value="1"/>
</dbReference>
<dbReference type="FunFam" id="2.30.30.30:FF:000001">
    <property type="entry name" value="50S ribosomal protein L2"/>
    <property type="match status" value="1"/>
</dbReference>
<dbReference type="Pfam" id="PF03947">
    <property type="entry name" value="Ribosomal_L2_C"/>
    <property type="match status" value="1"/>
</dbReference>
<dbReference type="Gene3D" id="4.10.950.10">
    <property type="entry name" value="Ribosomal protein L2, domain 3"/>
    <property type="match status" value="1"/>
</dbReference>
<feature type="region of interest" description="Disordered" evidence="8">
    <location>
        <begin position="226"/>
        <end position="284"/>
    </location>
</feature>
<dbReference type="HAMAP" id="MF_01320_B">
    <property type="entry name" value="Ribosomal_uL2_B"/>
    <property type="match status" value="1"/>
</dbReference>
<evidence type="ECO:0000256" key="3">
    <source>
        <dbReference type="ARBA" id="ARBA00022884"/>
    </source>
</evidence>
<evidence type="ECO:0000256" key="8">
    <source>
        <dbReference type="SAM" id="MobiDB-lite"/>
    </source>
</evidence>
<keyword evidence="12" id="KW-1185">Reference proteome</keyword>
<dbReference type="AlphaFoldDB" id="A0A4Q6Y6F3"/>
<evidence type="ECO:0000259" key="9">
    <source>
        <dbReference type="SMART" id="SM01382"/>
    </source>
</evidence>
<evidence type="ECO:0000313" key="12">
    <source>
        <dbReference type="Proteomes" id="UP000292085"/>
    </source>
</evidence>
<dbReference type="GO" id="GO:0002181">
    <property type="term" value="P:cytoplasmic translation"/>
    <property type="evidence" value="ECO:0007669"/>
    <property type="project" value="TreeGrafter"/>
</dbReference>
<dbReference type="InterPro" id="IPR002171">
    <property type="entry name" value="Ribosomal_uL2"/>
</dbReference>
<evidence type="ECO:0000256" key="1">
    <source>
        <dbReference type="ARBA" id="ARBA00005636"/>
    </source>
</evidence>
<dbReference type="SUPFAM" id="SSF50104">
    <property type="entry name" value="Translation proteins SH3-like domain"/>
    <property type="match status" value="1"/>
</dbReference>
<keyword evidence="4 7" id="KW-0689">Ribosomal protein</keyword>
<dbReference type="Pfam" id="PF00181">
    <property type="entry name" value="Ribosomal_L2_N"/>
    <property type="match status" value="1"/>
</dbReference>
<keyword evidence="2 7" id="KW-0699">rRNA-binding</keyword>
<dbReference type="GO" id="GO:0016740">
    <property type="term" value="F:transferase activity"/>
    <property type="evidence" value="ECO:0007669"/>
    <property type="project" value="InterPro"/>
</dbReference>